<accession>A0ABS8C1P0</accession>
<evidence type="ECO:0000313" key="1">
    <source>
        <dbReference type="EMBL" id="MCB5226241.1"/>
    </source>
</evidence>
<organism evidence="1 2">
    <name type="scientific">Alishewanella maricola</name>
    <dbReference type="NCBI Taxonomy" id="2795740"/>
    <lineage>
        <taxon>Bacteria</taxon>
        <taxon>Pseudomonadati</taxon>
        <taxon>Pseudomonadota</taxon>
        <taxon>Gammaproteobacteria</taxon>
        <taxon>Alteromonadales</taxon>
        <taxon>Alteromonadaceae</taxon>
        <taxon>Alishewanella</taxon>
    </lineage>
</organism>
<comment type="caution">
    <text evidence="1">The sequence shown here is derived from an EMBL/GenBank/DDBJ whole genome shotgun (WGS) entry which is preliminary data.</text>
</comment>
<dbReference type="EMBL" id="JAEINI020000002">
    <property type="protein sequence ID" value="MCB5226241.1"/>
    <property type="molecule type" value="Genomic_DNA"/>
</dbReference>
<proteinExistence type="predicted"/>
<evidence type="ECO:0000313" key="2">
    <source>
        <dbReference type="Proteomes" id="UP000633814"/>
    </source>
</evidence>
<name>A0ABS8C1P0_9ALTE</name>
<protein>
    <submittedName>
        <fullName evidence="1">Uncharacterized protein</fullName>
    </submittedName>
</protein>
<sequence length="63" mass="7047">MKELAYKVASGQIENPKVTLEVDGEKQVFEWREAKVFCFGYLTGLKASKNPPKVDDRTVNGGE</sequence>
<dbReference type="Proteomes" id="UP000633814">
    <property type="component" value="Unassembled WGS sequence"/>
</dbReference>
<reference evidence="1 2" key="1">
    <citation type="submission" date="2021-10" db="EMBL/GenBank/DDBJ databases">
        <title>Alishewanella koreense sp. nov. isolated from seawater of southwestern coast in South Korea and the proposal for the reclassification of Rheinheimera perlucida and Rheinheimera tuosuensis as Arsukibacterium perlucida and Arsukibacterium tuosuensis.</title>
        <authorList>
            <person name="Kim K.H."/>
            <person name="Ruan W."/>
            <person name="Kim K.R."/>
            <person name="Baek J.H."/>
            <person name="Jeon C.O."/>
        </authorList>
    </citation>
    <scope>NUCLEOTIDE SEQUENCE [LARGE SCALE GENOMIC DNA]</scope>
    <source>
        <strain evidence="1 2">16-MA</strain>
    </source>
</reference>
<keyword evidence="2" id="KW-1185">Reference proteome</keyword>
<gene>
    <name evidence="1" type="ORF">JAO78_005365</name>
</gene>
<dbReference type="RefSeq" id="WP_226750327.1">
    <property type="nucleotide sequence ID" value="NZ_JAEINI020000002.1"/>
</dbReference>